<evidence type="ECO:0000259" key="1">
    <source>
        <dbReference type="Pfam" id="PF01370"/>
    </source>
</evidence>
<dbReference type="Gene3D" id="3.40.50.720">
    <property type="entry name" value="NAD(P)-binding Rossmann-like Domain"/>
    <property type="match status" value="1"/>
</dbReference>
<name>A0A4V2W1D4_9PROT</name>
<organism evidence="2 3">
    <name type="scientific">Sulfurirhabdus autotrophica</name>
    <dbReference type="NCBI Taxonomy" id="1706046"/>
    <lineage>
        <taxon>Bacteria</taxon>
        <taxon>Pseudomonadati</taxon>
        <taxon>Pseudomonadota</taxon>
        <taxon>Betaproteobacteria</taxon>
        <taxon>Nitrosomonadales</taxon>
        <taxon>Sulfuricellaceae</taxon>
        <taxon>Sulfurirhabdus</taxon>
    </lineage>
</organism>
<dbReference type="OrthoDB" id="9801056at2"/>
<dbReference type="InterPro" id="IPR050177">
    <property type="entry name" value="Lipid_A_modif_metabolic_enz"/>
</dbReference>
<dbReference type="EMBL" id="SMCO01000014">
    <property type="protein sequence ID" value="TCV83699.1"/>
    <property type="molecule type" value="Genomic_DNA"/>
</dbReference>
<evidence type="ECO:0000313" key="3">
    <source>
        <dbReference type="Proteomes" id="UP000295367"/>
    </source>
</evidence>
<proteinExistence type="predicted"/>
<evidence type="ECO:0000313" key="2">
    <source>
        <dbReference type="EMBL" id="TCV83699.1"/>
    </source>
</evidence>
<keyword evidence="3" id="KW-1185">Reference proteome</keyword>
<protein>
    <submittedName>
        <fullName evidence="2">Nucleoside-diphosphate-sugar epimerase</fullName>
    </submittedName>
</protein>
<dbReference type="Proteomes" id="UP000295367">
    <property type="component" value="Unassembled WGS sequence"/>
</dbReference>
<comment type="caution">
    <text evidence="2">The sequence shown here is derived from an EMBL/GenBank/DDBJ whole genome shotgun (WGS) entry which is preliminary data.</text>
</comment>
<sequence>MNIFITGSASHLAQALLPGLCSSPQVSKVTGIDLRPSAFQHNKFHETQMDVRDPRLPALLRGQDALIHLAFVVLRGKVSIADMFAINVTASQRLFDAARDANINRLIHLSSTSVYGSGCDLKETDTFNPLPGFLYAQHKAALEQWMTSHHPRAVRLRPHIILGPHAQPLLKTLIRQPFYIRLPDPQPLLQCVHEADVAAAIQLALFSEAQGAYNLAAPDSFSFKAIIKKYHTLALPLPFGVARAALGASCKWFGVGGEPAWLDGVGKTLTVDCTKTRALGWEPQFSSLGAIDTIMNQIG</sequence>
<dbReference type="InterPro" id="IPR001509">
    <property type="entry name" value="Epimerase_deHydtase"/>
</dbReference>
<gene>
    <name evidence="2" type="ORF">EDC63_1143</name>
</gene>
<dbReference type="Pfam" id="PF01370">
    <property type="entry name" value="Epimerase"/>
    <property type="match status" value="1"/>
</dbReference>
<accession>A0A4V2W1D4</accession>
<feature type="domain" description="NAD-dependent epimerase/dehydratase" evidence="1">
    <location>
        <begin position="3"/>
        <end position="207"/>
    </location>
</feature>
<dbReference type="PANTHER" id="PTHR43245">
    <property type="entry name" value="BIFUNCTIONAL POLYMYXIN RESISTANCE PROTEIN ARNA"/>
    <property type="match status" value="1"/>
</dbReference>
<dbReference type="InterPro" id="IPR036291">
    <property type="entry name" value="NAD(P)-bd_dom_sf"/>
</dbReference>
<dbReference type="SUPFAM" id="SSF51735">
    <property type="entry name" value="NAD(P)-binding Rossmann-fold domains"/>
    <property type="match status" value="1"/>
</dbReference>
<dbReference type="RefSeq" id="WP_124946341.1">
    <property type="nucleotide sequence ID" value="NZ_BHVT01000033.1"/>
</dbReference>
<dbReference type="AlphaFoldDB" id="A0A4V2W1D4"/>
<reference evidence="2 3" key="1">
    <citation type="submission" date="2019-03" db="EMBL/GenBank/DDBJ databases">
        <title>Genomic Encyclopedia of Type Strains, Phase IV (KMG-IV): sequencing the most valuable type-strain genomes for metagenomic binning, comparative biology and taxonomic classification.</title>
        <authorList>
            <person name="Goeker M."/>
        </authorList>
    </citation>
    <scope>NUCLEOTIDE SEQUENCE [LARGE SCALE GENOMIC DNA]</scope>
    <source>
        <strain evidence="2 3">DSM 100309</strain>
    </source>
</reference>